<dbReference type="Proteomes" id="UP000608579">
    <property type="component" value="Unassembled WGS sequence"/>
</dbReference>
<dbReference type="PANTHER" id="PTHR11908:SF132">
    <property type="entry name" value="ALDEHYDE OXIDASE 1-RELATED"/>
    <property type="match status" value="1"/>
</dbReference>
<comment type="caution">
    <text evidence="4">The sequence shown here is derived from an EMBL/GenBank/DDBJ whole genome shotgun (WGS) entry which is preliminary data.</text>
</comment>
<evidence type="ECO:0000313" key="4">
    <source>
        <dbReference type="EMBL" id="HIQ30313.1"/>
    </source>
</evidence>
<dbReference type="InterPro" id="IPR000674">
    <property type="entry name" value="Ald_Oxase/Xan_DH_a/b"/>
</dbReference>
<dbReference type="GO" id="GO:0016491">
    <property type="term" value="F:oxidoreductase activity"/>
    <property type="evidence" value="ECO:0007669"/>
    <property type="project" value="UniProtKB-KW"/>
</dbReference>
<feature type="domain" description="Aldehyde oxidase/xanthine dehydrogenase a/b hammerhead" evidence="3">
    <location>
        <begin position="21"/>
        <end position="137"/>
    </location>
</feature>
<organism evidence="4 5">
    <name type="scientific">Caldiarchaeum subterraneum</name>
    <dbReference type="NCBI Taxonomy" id="311458"/>
    <lineage>
        <taxon>Archaea</taxon>
        <taxon>Nitrososphaerota</taxon>
        <taxon>Candidatus Caldarchaeales</taxon>
        <taxon>Candidatus Caldarchaeaceae</taxon>
        <taxon>Candidatus Caldarchaeum</taxon>
    </lineage>
</organism>
<dbReference type="InterPro" id="IPR046867">
    <property type="entry name" value="AldOxase/xan_DH_MoCoBD2"/>
</dbReference>
<dbReference type="GO" id="GO:0005506">
    <property type="term" value="F:iron ion binding"/>
    <property type="evidence" value="ECO:0007669"/>
    <property type="project" value="InterPro"/>
</dbReference>
<evidence type="ECO:0000259" key="3">
    <source>
        <dbReference type="SMART" id="SM01008"/>
    </source>
</evidence>
<dbReference type="InterPro" id="IPR008274">
    <property type="entry name" value="AldOxase/xan_DH_MoCoBD1"/>
</dbReference>
<proteinExistence type="predicted"/>
<dbReference type="AlphaFoldDB" id="A0A832ZX11"/>
<keyword evidence="1" id="KW-0500">Molybdenum</keyword>
<evidence type="ECO:0000256" key="1">
    <source>
        <dbReference type="ARBA" id="ARBA00022505"/>
    </source>
</evidence>
<dbReference type="SUPFAM" id="SSF56003">
    <property type="entry name" value="Molybdenum cofactor-binding domain"/>
    <property type="match status" value="1"/>
</dbReference>
<dbReference type="InterPro" id="IPR036856">
    <property type="entry name" value="Ald_Oxase/Xan_DH_a/b_sf"/>
</dbReference>
<gene>
    <name evidence="4" type="ORF">EYH45_07090</name>
</gene>
<dbReference type="InterPro" id="IPR016208">
    <property type="entry name" value="Ald_Oxase/xanthine_DH-like"/>
</dbReference>
<dbReference type="PANTHER" id="PTHR11908">
    <property type="entry name" value="XANTHINE DEHYDROGENASE"/>
    <property type="match status" value="1"/>
</dbReference>
<dbReference type="SUPFAM" id="SSF54665">
    <property type="entry name" value="CO dehydrogenase molybdoprotein N-domain-like"/>
    <property type="match status" value="1"/>
</dbReference>
<keyword evidence="2" id="KW-0560">Oxidoreductase</keyword>
<evidence type="ECO:0000256" key="2">
    <source>
        <dbReference type="ARBA" id="ARBA00023002"/>
    </source>
</evidence>
<reference evidence="4" key="1">
    <citation type="journal article" date="2020" name="ISME J.">
        <title>Gammaproteobacteria mediating utilization of methyl-, sulfur- and petroleum organic compounds in deep ocean hydrothermal plumes.</title>
        <authorList>
            <person name="Zhou Z."/>
            <person name="Liu Y."/>
            <person name="Pan J."/>
            <person name="Cron B.R."/>
            <person name="Toner B.M."/>
            <person name="Anantharaman K."/>
            <person name="Breier J.A."/>
            <person name="Dick G.J."/>
            <person name="Li M."/>
        </authorList>
    </citation>
    <scope>NUCLEOTIDE SEQUENCE</scope>
    <source>
        <strain evidence="4">SZUA-1515</strain>
    </source>
</reference>
<dbReference type="Pfam" id="PF20256">
    <property type="entry name" value="MoCoBD_2"/>
    <property type="match status" value="1"/>
</dbReference>
<dbReference type="Gene3D" id="3.90.1170.50">
    <property type="entry name" value="Aldehyde oxidase/xanthine dehydrogenase, a/b hammerhead"/>
    <property type="match status" value="1"/>
</dbReference>
<dbReference type="Pfam" id="PF01315">
    <property type="entry name" value="Ald_Xan_dh_C"/>
    <property type="match status" value="1"/>
</dbReference>
<accession>A0A832ZX11</accession>
<dbReference type="EMBL" id="DQVM01000137">
    <property type="protein sequence ID" value="HIQ30313.1"/>
    <property type="molecule type" value="Genomic_DNA"/>
</dbReference>
<dbReference type="Gene3D" id="3.30.365.10">
    <property type="entry name" value="Aldehyde oxidase/xanthine dehydrogenase, molybdopterin binding domain"/>
    <property type="match status" value="4"/>
</dbReference>
<dbReference type="Pfam" id="PF02738">
    <property type="entry name" value="MoCoBD_1"/>
    <property type="match status" value="1"/>
</dbReference>
<dbReference type="InterPro" id="IPR037165">
    <property type="entry name" value="AldOxase/xan_DH_Mopterin-bd_sf"/>
</dbReference>
<dbReference type="FunFam" id="3.30.365.10:FF:000001">
    <property type="entry name" value="Xanthine dehydrogenase oxidase"/>
    <property type="match status" value="1"/>
</dbReference>
<protein>
    <submittedName>
        <fullName evidence="4">Xanthine dehydrogenase family protein molybdopterin-binding subunit</fullName>
    </submittedName>
</protein>
<name>A0A832ZX11_CALS0</name>
<evidence type="ECO:0000313" key="5">
    <source>
        <dbReference type="Proteomes" id="UP000608579"/>
    </source>
</evidence>
<dbReference type="SMART" id="SM01008">
    <property type="entry name" value="Ald_Xan_dh_C"/>
    <property type="match status" value="1"/>
</dbReference>
<sequence>MAVSAIFGAKVKRREDPRMITGRGRYTDDVKLPGMLYAAFVRSPHAHARIKGVNIEKAKKIKGVVCIYTGKDTEGKVAPVPCAWQIPNADLKVPKYNPLAVDKVRYVGDPVAVVVAETPYAARDAAEAVEVEYEPLPAVVNQVEATEEGAPQLYDDVPNNIAFRWTLQGGDVEKAFQEAEIVIEQDLINHRLQPTAIETRGAVANYDPSTGELTMWMTSQNPHIHRFLISVMTGVPEHKLRVIAPDVGGGFGSKIHVYGAEAVVAFLAKELCRPVKWMEDRRENYLATIHGRDHIQHVRVAAKRDGTILGIEVKTYANLGAYLSTAAPGIPTWLFGLMLCGPYRIQAVKCEVIGVLTNTAPVDAYRGAGRPEATYILERIIDILARELGMDPAEIRLRNFIPADAFPYQTAAGPVYDSGNYEQAFKRALELIEYEKLREEQRRAREEGKLLGIGISSYVEICGLGPSRGVRATGFGLGLWESTTVRVHPTGKVSVYTGGHPHGQGEETTFAQIVAEELGIPIDDVDIIHGDTGEIPFGMGTYGSRTTPVAGGAIALACRRIKEKARKIAAYILEAGEADVEFEAGKFYVRGSPEKSVPIQQVALASYAAGEGEIPPGMEPGLESTVFYDPENFTFPFGTHVALVEIDPETGQVKVLKYVAVDDCGRQINPMIVEGQVHGGIVQGIAQALWEEALYDKNGNLLTATLSDYAVPTAADVPSFVTDSTVTPSPHNPLGVKGVGETGTIASTPAIVNAVVDALAHLGVKHVDMPLRADKIWKILKEKDIAK</sequence>